<feature type="domain" description="HAMP" evidence="6">
    <location>
        <begin position="459"/>
        <end position="512"/>
    </location>
</feature>
<evidence type="ECO:0000256" key="2">
    <source>
        <dbReference type="ARBA" id="ARBA00029447"/>
    </source>
</evidence>
<evidence type="ECO:0000313" key="7">
    <source>
        <dbReference type="EMBL" id="CTQ42455.1"/>
    </source>
</evidence>
<dbReference type="PANTHER" id="PTHR32089:SF112">
    <property type="entry name" value="LYSOZYME-LIKE PROTEIN-RELATED"/>
    <property type="match status" value="1"/>
</dbReference>
<dbReference type="GO" id="GO:0006935">
    <property type="term" value="P:chemotaxis"/>
    <property type="evidence" value="ECO:0007669"/>
    <property type="project" value="InterPro"/>
</dbReference>
<dbReference type="SUPFAM" id="SSF58104">
    <property type="entry name" value="Methyl-accepting chemotaxis protein (MCP) signaling domain"/>
    <property type="match status" value="1"/>
</dbReference>
<dbReference type="Proteomes" id="UP000048926">
    <property type="component" value="Unassembled WGS sequence"/>
</dbReference>
<dbReference type="GO" id="GO:0016020">
    <property type="term" value="C:membrane"/>
    <property type="evidence" value="ECO:0007669"/>
    <property type="project" value="InterPro"/>
</dbReference>
<dbReference type="SMART" id="SM00283">
    <property type="entry name" value="MA"/>
    <property type="match status" value="1"/>
</dbReference>
<keyword evidence="4" id="KW-0812">Transmembrane</keyword>
<dbReference type="Pfam" id="PF00672">
    <property type="entry name" value="HAMP"/>
    <property type="match status" value="1"/>
</dbReference>
<keyword evidence="8" id="KW-1185">Reference proteome</keyword>
<name>A0A0M6XXB0_9HYPH</name>
<dbReference type="SMART" id="SM00304">
    <property type="entry name" value="HAMP"/>
    <property type="match status" value="1"/>
</dbReference>
<dbReference type="PRINTS" id="PR00260">
    <property type="entry name" value="CHEMTRNSDUCR"/>
</dbReference>
<dbReference type="Pfam" id="PF00015">
    <property type="entry name" value="MCPsignal"/>
    <property type="match status" value="1"/>
</dbReference>
<keyword evidence="1 3" id="KW-0807">Transducer</keyword>
<protein>
    <submittedName>
        <fullName evidence="7">Methyl-accepting chemotaxis protein 2</fullName>
    </submittedName>
</protein>
<gene>
    <name evidence="7" type="primary">mcp2</name>
    <name evidence="7" type="ORF">LAL4801_00883</name>
</gene>
<dbReference type="PANTHER" id="PTHR32089">
    <property type="entry name" value="METHYL-ACCEPTING CHEMOTAXIS PROTEIN MCPB"/>
    <property type="match status" value="1"/>
</dbReference>
<reference evidence="8" key="1">
    <citation type="submission" date="2015-07" db="EMBL/GenBank/DDBJ databases">
        <authorList>
            <person name="Rodrigo-Torres Lidia"/>
            <person name="Arahal R.David."/>
        </authorList>
    </citation>
    <scope>NUCLEOTIDE SEQUENCE [LARGE SCALE GENOMIC DNA]</scope>
    <source>
        <strain evidence="8">CECT 4801</strain>
    </source>
</reference>
<dbReference type="PROSITE" id="PS50885">
    <property type="entry name" value="HAMP"/>
    <property type="match status" value="1"/>
</dbReference>
<evidence type="ECO:0000259" key="5">
    <source>
        <dbReference type="PROSITE" id="PS50111"/>
    </source>
</evidence>
<proteinExistence type="inferred from homology"/>
<organism evidence="7 8">
    <name type="scientific">Roseibium aggregatum</name>
    <dbReference type="NCBI Taxonomy" id="187304"/>
    <lineage>
        <taxon>Bacteria</taxon>
        <taxon>Pseudomonadati</taxon>
        <taxon>Pseudomonadota</taxon>
        <taxon>Alphaproteobacteria</taxon>
        <taxon>Hyphomicrobiales</taxon>
        <taxon>Stappiaceae</taxon>
        <taxon>Roseibium</taxon>
    </lineage>
</organism>
<keyword evidence="4" id="KW-1133">Transmembrane helix</keyword>
<dbReference type="InterPro" id="IPR004089">
    <property type="entry name" value="MCPsignal_dom"/>
</dbReference>
<dbReference type="PROSITE" id="PS50111">
    <property type="entry name" value="CHEMOTAXIS_TRANSDUC_2"/>
    <property type="match status" value="1"/>
</dbReference>
<comment type="similarity">
    <text evidence="2">Belongs to the methyl-accepting chemotaxis (MCP) protein family.</text>
</comment>
<dbReference type="InterPro" id="IPR004090">
    <property type="entry name" value="Chemotax_Me-accpt_rcpt"/>
</dbReference>
<dbReference type="GO" id="GO:0007165">
    <property type="term" value="P:signal transduction"/>
    <property type="evidence" value="ECO:0007669"/>
    <property type="project" value="UniProtKB-KW"/>
</dbReference>
<dbReference type="EMBL" id="CXST01000001">
    <property type="protein sequence ID" value="CTQ42455.1"/>
    <property type="molecule type" value="Genomic_DNA"/>
</dbReference>
<evidence type="ECO:0000256" key="3">
    <source>
        <dbReference type="PROSITE-ProRule" id="PRU00284"/>
    </source>
</evidence>
<dbReference type="CDD" id="cd06225">
    <property type="entry name" value="HAMP"/>
    <property type="match status" value="1"/>
</dbReference>
<dbReference type="Gene3D" id="1.10.287.950">
    <property type="entry name" value="Methyl-accepting chemotaxis protein"/>
    <property type="match status" value="1"/>
</dbReference>
<dbReference type="InterPro" id="IPR003660">
    <property type="entry name" value="HAMP_dom"/>
</dbReference>
<dbReference type="RefSeq" id="WP_055654481.1">
    <property type="nucleotide sequence ID" value="NZ_CXST01000001.1"/>
</dbReference>
<keyword evidence="4" id="KW-0472">Membrane</keyword>
<dbReference type="Gene3D" id="6.10.340.10">
    <property type="match status" value="1"/>
</dbReference>
<evidence type="ECO:0000256" key="4">
    <source>
        <dbReference type="SAM" id="Phobius"/>
    </source>
</evidence>
<sequence>MSFLKFASDLKFGVKVGGSFAAVVALTGIVGGVGAYSVLTLSERMEVAKQSTSAIAQLQNLASKKESFLSSQDLQTAEATISDIGVLSAELETLQNQLKADPEAQVPVAEAATAVKQFREAFEEVVGLTQTQTAKQQQLDGAVQNLEKISSEILGKALMARDGVSQDETNARKTLVLANKVGQAAAGFQEEALTLQNLFNAAANNAKQLSDIKDRVALLVPSAKQMAANSFDGVDPGKFQQLAAKTAELEQTLGKLTETKDYIAIFDLTDAAKAGFEQLVSDVKEIRSQANVAIDNVYAQADQINQRFYVVDSVADTVMQIEADANAVKAAAFYFMLSPSDTSQQAVTTGIEGLDKLASRLESSAKDFPAISDIVPAVKSSIDSFAASFSELASNQLQLAGQIDTMTDLSQTVQTQITTISTNQSAAAQASSTSALGVISLALLTAILAGVGMAIALNFAVTRPLRRTTETMSHLAEGDTDVEIDGTGRGDEIGDMSRTMQVFRDNAVERLRLQSETEQDQHLRAERQARIEALISGFREKATEVLGSVAETAQTLDGTAQDLSAIASQNSSLADSTYGVTDEATQNVQTVASAAEELAASIQEISRQVNQTTQVVDRATEGTQVTNEKVQSLSTAATKIGEVVNLIQAIAEQTNLLALNATIEAARAGEAGKGFAVVAAEVKELATQTSKATEEISSQISEIQNATKDAVVAIEAITQTMEEVNEYTSTIAAAVEQQGAATSEISVNVQRAAEGTGSVKTNMSDLSQAVAQTSQNANLVLGASSELSQKTDILKNEVGHFLENVANA</sequence>
<accession>A0A0M6XXB0</accession>
<feature type="transmembrane region" description="Helical" evidence="4">
    <location>
        <begin position="20"/>
        <end position="39"/>
    </location>
</feature>
<dbReference type="GO" id="GO:0004888">
    <property type="term" value="F:transmembrane signaling receptor activity"/>
    <property type="evidence" value="ECO:0007669"/>
    <property type="project" value="InterPro"/>
</dbReference>
<feature type="domain" description="Methyl-accepting transducer" evidence="5">
    <location>
        <begin position="552"/>
        <end position="788"/>
    </location>
</feature>
<evidence type="ECO:0000256" key="1">
    <source>
        <dbReference type="ARBA" id="ARBA00023224"/>
    </source>
</evidence>
<dbReference type="STRING" id="187304.B0E33_25730"/>
<evidence type="ECO:0000313" key="8">
    <source>
        <dbReference type="Proteomes" id="UP000048926"/>
    </source>
</evidence>
<feature type="transmembrane region" description="Helical" evidence="4">
    <location>
        <begin position="435"/>
        <end position="461"/>
    </location>
</feature>
<evidence type="ECO:0000259" key="6">
    <source>
        <dbReference type="PROSITE" id="PS50885"/>
    </source>
</evidence>
<dbReference type="AlphaFoldDB" id="A0A0M6XXB0"/>